<dbReference type="InterPro" id="IPR043917">
    <property type="entry name" value="DUF5753"/>
</dbReference>
<dbReference type="InterPro" id="IPR001387">
    <property type="entry name" value="Cro/C1-type_HTH"/>
</dbReference>
<dbReference type="Pfam" id="PF13560">
    <property type="entry name" value="HTH_31"/>
    <property type="match status" value="1"/>
</dbReference>
<proteinExistence type="predicted"/>
<evidence type="ECO:0000313" key="2">
    <source>
        <dbReference type="EMBL" id="GGZ70989.1"/>
    </source>
</evidence>
<comment type="caution">
    <text evidence="2">The sequence shown here is derived from an EMBL/GenBank/DDBJ whole genome shotgun (WGS) entry which is preliminary data.</text>
</comment>
<reference evidence="2" key="1">
    <citation type="journal article" date="2014" name="Int. J. Syst. Evol. Microbiol.">
        <title>Complete genome sequence of Corynebacterium casei LMG S-19264T (=DSM 44701T), isolated from a smear-ripened cheese.</title>
        <authorList>
            <consortium name="US DOE Joint Genome Institute (JGI-PGF)"/>
            <person name="Walter F."/>
            <person name="Albersmeier A."/>
            <person name="Kalinowski J."/>
            <person name="Ruckert C."/>
        </authorList>
    </citation>
    <scope>NUCLEOTIDE SEQUENCE</scope>
    <source>
        <strain evidence="2">JCM 5016</strain>
    </source>
</reference>
<dbReference type="InterPro" id="IPR010982">
    <property type="entry name" value="Lambda_DNA-bd_dom_sf"/>
</dbReference>
<dbReference type="SMART" id="SM00530">
    <property type="entry name" value="HTH_XRE"/>
    <property type="match status" value="1"/>
</dbReference>
<organism evidence="2 3">
    <name type="scientific">Streptomyces echinoruber</name>
    <dbReference type="NCBI Taxonomy" id="68898"/>
    <lineage>
        <taxon>Bacteria</taxon>
        <taxon>Bacillati</taxon>
        <taxon>Actinomycetota</taxon>
        <taxon>Actinomycetes</taxon>
        <taxon>Kitasatosporales</taxon>
        <taxon>Streptomycetaceae</taxon>
        <taxon>Streptomyces</taxon>
    </lineage>
</organism>
<dbReference type="AlphaFoldDB" id="A0A918QSW2"/>
<evidence type="ECO:0000313" key="3">
    <source>
        <dbReference type="Proteomes" id="UP000623010"/>
    </source>
</evidence>
<dbReference type="Proteomes" id="UP000623010">
    <property type="component" value="Unassembled WGS sequence"/>
</dbReference>
<dbReference type="EMBL" id="BMWH01000001">
    <property type="protein sequence ID" value="GGZ70989.1"/>
    <property type="molecule type" value="Genomic_DNA"/>
</dbReference>
<gene>
    <name evidence="2" type="ORF">GCM10010389_05610</name>
</gene>
<dbReference type="SUPFAM" id="SSF47413">
    <property type="entry name" value="lambda repressor-like DNA-binding domains"/>
    <property type="match status" value="1"/>
</dbReference>
<dbReference type="PROSITE" id="PS50943">
    <property type="entry name" value="HTH_CROC1"/>
    <property type="match status" value="1"/>
</dbReference>
<keyword evidence="3" id="KW-1185">Reference proteome</keyword>
<name>A0A918QSW2_9ACTN</name>
<sequence>MNRRVTPGVEMCDFMSPSVVGSLYADQEFLRYGGCVYRYGQCPVRGVGSDLEMGVTVAETQESQESYEPYDDGELSSDLMRAVGKQVKVLRERAGLTQRELGDRLGYSEDLISSVERGRRTPQRELLVAADELLDAGGVLKATIEDVERAKAKARVRHPAWFRDYARLEREAVEINFYNNYDVPGLFQTQQRARALYEMRKPLLDEETIEQRVASRLARQEILTQWPPPMVTAVIDESVLRRPLGGRDVHKEQLEHLLRLGSMRNVELQIMPMDRTEHAGMGGAFILLTPKGKPQVGYTEVQHYARLTSDLEEVRILAARYGSIRAQALTMQESLTLIKDLLGEL</sequence>
<protein>
    <submittedName>
        <fullName evidence="2">Transcriptional regulator</fullName>
    </submittedName>
</protein>
<feature type="domain" description="HTH cro/C1-type" evidence="1">
    <location>
        <begin position="87"/>
        <end position="140"/>
    </location>
</feature>
<evidence type="ECO:0000259" key="1">
    <source>
        <dbReference type="PROSITE" id="PS50943"/>
    </source>
</evidence>
<reference evidence="2" key="2">
    <citation type="submission" date="2020-09" db="EMBL/GenBank/DDBJ databases">
        <authorList>
            <person name="Sun Q."/>
            <person name="Ohkuma M."/>
        </authorList>
    </citation>
    <scope>NUCLEOTIDE SEQUENCE</scope>
    <source>
        <strain evidence="2">JCM 5016</strain>
    </source>
</reference>
<dbReference type="Gene3D" id="1.10.260.40">
    <property type="entry name" value="lambda repressor-like DNA-binding domains"/>
    <property type="match status" value="1"/>
</dbReference>
<accession>A0A918QSW2</accession>
<dbReference type="CDD" id="cd00093">
    <property type="entry name" value="HTH_XRE"/>
    <property type="match status" value="1"/>
</dbReference>
<dbReference type="Pfam" id="PF19054">
    <property type="entry name" value="DUF5753"/>
    <property type="match status" value="1"/>
</dbReference>
<dbReference type="GO" id="GO:0003677">
    <property type="term" value="F:DNA binding"/>
    <property type="evidence" value="ECO:0007669"/>
    <property type="project" value="InterPro"/>
</dbReference>